<gene>
    <name evidence="2" type="ORF">A0H81_10134</name>
</gene>
<accession>A0A1C7M0B3</accession>
<organism evidence="2 3">
    <name type="scientific">Grifola frondosa</name>
    <name type="common">Maitake</name>
    <name type="synonym">Polyporus frondosus</name>
    <dbReference type="NCBI Taxonomy" id="5627"/>
    <lineage>
        <taxon>Eukaryota</taxon>
        <taxon>Fungi</taxon>
        <taxon>Dikarya</taxon>
        <taxon>Basidiomycota</taxon>
        <taxon>Agaricomycotina</taxon>
        <taxon>Agaricomycetes</taxon>
        <taxon>Polyporales</taxon>
        <taxon>Grifolaceae</taxon>
        <taxon>Grifola</taxon>
    </lineage>
</organism>
<proteinExistence type="predicted"/>
<feature type="compositionally biased region" description="Polar residues" evidence="1">
    <location>
        <begin position="93"/>
        <end position="103"/>
    </location>
</feature>
<evidence type="ECO:0000313" key="3">
    <source>
        <dbReference type="Proteomes" id="UP000092993"/>
    </source>
</evidence>
<protein>
    <submittedName>
        <fullName evidence="2">Uncharacterized protein</fullName>
    </submittedName>
</protein>
<name>A0A1C7M0B3_GRIFR</name>
<comment type="caution">
    <text evidence="2">The sequence shown here is derived from an EMBL/GenBank/DDBJ whole genome shotgun (WGS) entry which is preliminary data.</text>
</comment>
<keyword evidence="3" id="KW-1185">Reference proteome</keyword>
<dbReference type="AlphaFoldDB" id="A0A1C7M0B3"/>
<feature type="compositionally biased region" description="Pro residues" evidence="1">
    <location>
        <begin position="308"/>
        <end position="324"/>
    </location>
</feature>
<feature type="compositionally biased region" description="Basic and acidic residues" evidence="1">
    <location>
        <begin position="208"/>
        <end position="224"/>
    </location>
</feature>
<feature type="compositionally biased region" description="Polar residues" evidence="1">
    <location>
        <begin position="183"/>
        <end position="207"/>
    </location>
</feature>
<evidence type="ECO:0000313" key="2">
    <source>
        <dbReference type="EMBL" id="OBZ69739.1"/>
    </source>
</evidence>
<feature type="region of interest" description="Disordered" evidence="1">
    <location>
        <begin position="179"/>
        <end position="239"/>
    </location>
</feature>
<evidence type="ECO:0000256" key="1">
    <source>
        <dbReference type="SAM" id="MobiDB-lite"/>
    </source>
</evidence>
<feature type="region of interest" description="Disordered" evidence="1">
    <location>
        <begin position="267"/>
        <end position="324"/>
    </location>
</feature>
<reference evidence="2 3" key="1">
    <citation type="submission" date="2016-03" db="EMBL/GenBank/DDBJ databases">
        <title>Whole genome sequencing of Grifola frondosa 9006-11.</title>
        <authorList>
            <person name="Min B."/>
            <person name="Park H."/>
            <person name="Kim J.-G."/>
            <person name="Cho H."/>
            <person name="Oh Y.-L."/>
            <person name="Kong W.-S."/>
            <person name="Choi I.-G."/>
        </authorList>
    </citation>
    <scope>NUCLEOTIDE SEQUENCE [LARGE SCALE GENOMIC DNA]</scope>
    <source>
        <strain evidence="2 3">9006-11</strain>
    </source>
</reference>
<feature type="compositionally biased region" description="Pro residues" evidence="1">
    <location>
        <begin position="49"/>
        <end position="58"/>
    </location>
</feature>
<sequence length="324" mass="36139">MIRRQSQIRQQYRLGDSGATTRFLRGPSSIAVADPECTTPLLQDTGFAPPLPTKPRSPSPSHYRPDDESFMMYAVSPIPASSIRIIQPPKPNDFSSNHPTSYHSIRKRGTSLDEHRHTKSLPRLPALRMRYVQETSQVISEPHPSFPTPRFYAQAPALPPLPDLDRPLRGFALPQLASVEPASPQNSRSDSLQSANSIGPNPFSRSLTTERAEGTDSDSREPREPMSPSPTTPLRTPSLQRQRSWWSLMGRHSPWYGVVNHLGPLPSSVPEEGYPQEESLQEHLREPSAFRPMPEFSAPPRTTSPFKWPRPLPSPPPPSSPVPP</sequence>
<feature type="region of interest" description="Disordered" evidence="1">
    <location>
        <begin position="41"/>
        <end position="67"/>
    </location>
</feature>
<feature type="region of interest" description="Disordered" evidence="1">
    <location>
        <begin position="93"/>
        <end position="116"/>
    </location>
</feature>
<dbReference type="Proteomes" id="UP000092993">
    <property type="component" value="Unassembled WGS sequence"/>
</dbReference>
<dbReference type="EMBL" id="LUGG01000015">
    <property type="protein sequence ID" value="OBZ69739.1"/>
    <property type="molecule type" value="Genomic_DNA"/>
</dbReference>